<gene>
    <name evidence="1" type="ORF">MSG28_015298</name>
</gene>
<dbReference type="Proteomes" id="UP001064048">
    <property type="component" value="Chromosome 28"/>
</dbReference>
<evidence type="ECO:0000313" key="1">
    <source>
        <dbReference type="EMBL" id="KAI8433220.1"/>
    </source>
</evidence>
<evidence type="ECO:0000313" key="2">
    <source>
        <dbReference type="Proteomes" id="UP001064048"/>
    </source>
</evidence>
<dbReference type="EMBL" id="CM046128">
    <property type="protein sequence ID" value="KAI8433220.1"/>
    <property type="molecule type" value="Genomic_DNA"/>
</dbReference>
<keyword evidence="2" id="KW-1185">Reference proteome</keyword>
<reference evidence="1 2" key="1">
    <citation type="journal article" date="2022" name="Genome Biol. Evol.">
        <title>The Spruce Budworm Genome: Reconstructing the Evolutionary History of Antifreeze Proteins.</title>
        <authorList>
            <person name="Beliveau C."/>
            <person name="Gagne P."/>
            <person name="Picq S."/>
            <person name="Vernygora O."/>
            <person name="Keeling C.I."/>
            <person name="Pinkney K."/>
            <person name="Doucet D."/>
            <person name="Wen F."/>
            <person name="Johnston J.S."/>
            <person name="Maaroufi H."/>
            <person name="Boyle B."/>
            <person name="Laroche J."/>
            <person name="Dewar K."/>
            <person name="Juretic N."/>
            <person name="Blackburn G."/>
            <person name="Nisole A."/>
            <person name="Brunet B."/>
            <person name="Brandao M."/>
            <person name="Lumley L."/>
            <person name="Duan J."/>
            <person name="Quan G."/>
            <person name="Lucarotti C.J."/>
            <person name="Roe A.D."/>
            <person name="Sperling F.A.H."/>
            <person name="Levesque R.C."/>
            <person name="Cusson M."/>
        </authorList>
    </citation>
    <scope>NUCLEOTIDE SEQUENCE [LARGE SCALE GENOMIC DNA]</scope>
    <source>
        <strain evidence="1">Glfc:IPQL:Cfum</strain>
    </source>
</reference>
<protein>
    <submittedName>
        <fullName evidence="1">Uncharacterized protein</fullName>
    </submittedName>
</protein>
<comment type="caution">
    <text evidence="1">The sequence shown here is derived from an EMBL/GenBank/DDBJ whole genome shotgun (WGS) entry which is preliminary data.</text>
</comment>
<organism evidence="1 2">
    <name type="scientific">Choristoneura fumiferana</name>
    <name type="common">Spruce budworm moth</name>
    <name type="synonym">Archips fumiferana</name>
    <dbReference type="NCBI Taxonomy" id="7141"/>
    <lineage>
        <taxon>Eukaryota</taxon>
        <taxon>Metazoa</taxon>
        <taxon>Ecdysozoa</taxon>
        <taxon>Arthropoda</taxon>
        <taxon>Hexapoda</taxon>
        <taxon>Insecta</taxon>
        <taxon>Pterygota</taxon>
        <taxon>Neoptera</taxon>
        <taxon>Endopterygota</taxon>
        <taxon>Lepidoptera</taxon>
        <taxon>Glossata</taxon>
        <taxon>Ditrysia</taxon>
        <taxon>Tortricoidea</taxon>
        <taxon>Tortricidae</taxon>
        <taxon>Tortricinae</taxon>
        <taxon>Choristoneura</taxon>
    </lineage>
</organism>
<proteinExistence type="predicted"/>
<name>A0ACC0KAJ1_CHOFU</name>
<sequence length="164" mass="17505">MANEQVGLLMSRGYGRTYARRVSSMGGASRSPIHGIGGDLSLPALIEKMAESEEAWAALCVFADDIMSQKETAEREREDDVNSLPQRRGDQVGGDVPSQAEYCRNDGDQGEVGGGASLLIHRGRCPPDAQPPVVDSGSSPQNARDGGRGGRHAYHHGAFSRWVA</sequence>
<accession>A0ACC0KAJ1</accession>